<comment type="caution">
    <text evidence="4">The sequence shown here is derived from an EMBL/GenBank/DDBJ whole genome shotgun (WGS) entry which is preliminary data.</text>
</comment>
<protein>
    <submittedName>
        <fullName evidence="4">Chaperone DnaJ</fullName>
    </submittedName>
</protein>
<feature type="compositionally biased region" description="Polar residues" evidence="2">
    <location>
        <begin position="122"/>
        <end position="140"/>
    </location>
</feature>
<dbReference type="InterPro" id="IPR008971">
    <property type="entry name" value="HSP40/DnaJ_pept-bd"/>
</dbReference>
<dbReference type="GO" id="GO:0051087">
    <property type="term" value="F:protein-folding chaperone binding"/>
    <property type="evidence" value="ECO:0007669"/>
    <property type="project" value="TreeGrafter"/>
</dbReference>
<feature type="domain" description="Chaperone DnaJ C-terminal" evidence="3">
    <location>
        <begin position="146"/>
        <end position="304"/>
    </location>
</feature>
<dbReference type="GO" id="GO:0005829">
    <property type="term" value="C:cytosol"/>
    <property type="evidence" value="ECO:0007669"/>
    <property type="project" value="TreeGrafter"/>
</dbReference>
<dbReference type="SUPFAM" id="SSF49493">
    <property type="entry name" value="HSP40/DnaJ peptide-binding domain"/>
    <property type="match status" value="2"/>
</dbReference>
<organism evidence="4 5">
    <name type="scientific">Trema orientale</name>
    <name type="common">Charcoal tree</name>
    <name type="synonym">Celtis orientalis</name>
    <dbReference type="NCBI Taxonomy" id="63057"/>
    <lineage>
        <taxon>Eukaryota</taxon>
        <taxon>Viridiplantae</taxon>
        <taxon>Streptophyta</taxon>
        <taxon>Embryophyta</taxon>
        <taxon>Tracheophyta</taxon>
        <taxon>Spermatophyta</taxon>
        <taxon>Magnoliopsida</taxon>
        <taxon>eudicotyledons</taxon>
        <taxon>Gunneridae</taxon>
        <taxon>Pentapetalae</taxon>
        <taxon>rosids</taxon>
        <taxon>fabids</taxon>
        <taxon>Rosales</taxon>
        <taxon>Cannabaceae</taxon>
        <taxon>Trema</taxon>
    </lineage>
</organism>
<reference evidence="5" key="1">
    <citation type="submission" date="2016-06" db="EMBL/GenBank/DDBJ databases">
        <title>Parallel loss of symbiosis genes in relatives of nitrogen-fixing non-legume Parasponia.</title>
        <authorList>
            <person name="Van Velzen R."/>
            <person name="Holmer R."/>
            <person name="Bu F."/>
            <person name="Rutten L."/>
            <person name="Van Zeijl A."/>
            <person name="Liu W."/>
            <person name="Santuari L."/>
            <person name="Cao Q."/>
            <person name="Sharma T."/>
            <person name="Shen D."/>
            <person name="Roswanjaya Y."/>
            <person name="Wardhani T."/>
            <person name="Kalhor M.S."/>
            <person name="Jansen J."/>
            <person name="Van den Hoogen J."/>
            <person name="Gungor B."/>
            <person name="Hartog M."/>
            <person name="Hontelez J."/>
            <person name="Verver J."/>
            <person name="Yang W.-C."/>
            <person name="Schijlen E."/>
            <person name="Repin R."/>
            <person name="Schilthuizen M."/>
            <person name="Schranz E."/>
            <person name="Heidstra R."/>
            <person name="Miyata K."/>
            <person name="Fedorova E."/>
            <person name="Kohlen W."/>
            <person name="Bisseling T."/>
            <person name="Smit S."/>
            <person name="Geurts R."/>
        </authorList>
    </citation>
    <scope>NUCLEOTIDE SEQUENCE [LARGE SCALE GENOMIC DNA]</scope>
    <source>
        <strain evidence="5">cv. RG33-2</strain>
    </source>
</reference>
<gene>
    <name evidence="4" type="ORF">TorRG33x02_096440</name>
</gene>
<dbReference type="Pfam" id="PF01556">
    <property type="entry name" value="DnaJ_C"/>
    <property type="match status" value="1"/>
</dbReference>
<evidence type="ECO:0000313" key="5">
    <source>
        <dbReference type="Proteomes" id="UP000237000"/>
    </source>
</evidence>
<keyword evidence="5" id="KW-1185">Reference proteome</keyword>
<dbReference type="InterPro" id="IPR002939">
    <property type="entry name" value="DnaJ_C"/>
</dbReference>
<feature type="compositionally biased region" description="Polar residues" evidence="2">
    <location>
        <begin position="49"/>
        <end position="60"/>
    </location>
</feature>
<dbReference type="FunFam" id="2.60.260.20:FF:000006">
    <property type="entry name" value="DnaJ subfamily B member 13"/>
    <property type="match status" value="1"/>
</dbReference>
<dbReference type="Proteomes" id="UP000237000">
    <property type="component" value="Unassembled WGS sequence"/>
</dbReference>
<dbReference type="CDD" id="cd10747">
    <property type="entry name" value="DnaJ_C"/>
    <property type="match status" value="1"/>
</dbReference>
<feature type="region of interest" description="Disordered" evidence="2">
    <location>
        <begin position="49"/>
        <end position="140"/>
    </location>
</feature>
<dbReference type="GO" id="GO:0006457">
    <property type="term" value="P:protein folding"/>
    <property type="evidence" value="ECO:0007669"/>
    <property type="project" value="InterPro"/>
</dbReference>
<dbReference type="OrthoDB" id="550424at2759"/>
<accession>A0A2P5F9Z3</accession>
<dbReference type="FunFam" id="2.60.260.20:FF:000015">
    <property type="entry name" value="Heat shock protein 40"/>
    <property type="match status" value="1"/>
</dbReference>
<dbReference type="GO" id="GO:0051082">
    <property type="term" value="F:unfolded protein binding"/>
    <property type="evidence" value="ECO:0007669"/>
    <property type="project" value="InterPro"/>
</dbReference>
<keyword evidence="1" id="KW-0143">Chaperone</keyword>
<name>A0A2P5F9Z3_TREOI</name>
<evidence type="ECO:0000259" key="3">
    <source>
        <dbReference type="Pfam" id="PF01556"/>
    </source>
</evidence>
<dbReference type="AlphaFoldDB" id="A0A2P5F9Z3"/>
<sequence length="323" mass="35814">MNSGVPCFRSCNSHNIRVDHDHDRDDQTSTVTRAGNIYKHRSADNYLFPSSYTSNSPLSRKSSKRSATPINVNPTTPTPLFISMSRKSWDSSRPSPAASVDGRKSSLGSSTPSPHFVGRVPSSRQSSLNNPIMFSNSSGTLKPPPIEKKLECTLEELCYGCQKKIKITRDVVKDTGGIVREEELLTIKVKPGWKKGTKITFEGMGNEKPGSNPADVIFVIAEKRHQLFRREGDDLEFAVRIPLVKALTGCDLSIPLLGGEIMSLTVDDVIYPGFEKIVPEKGMPNTKHRGKRGDLRVTFLVDFPTRLTDEQRLDVLSILQDQS</sequence>
<evidence type="ECO:0000256" key="2">
    <source>
        <dbReference type="SAM" id="MobiDB-lite"/>
    </source>
</evidence>
<dbReference type="PANTHER" id="PTHR24078">
    <property type="entry name" value="DNAJ HOMOLOG SUBFAMILY C MEMBER"/>
    <property type="match status" value="1"/>
</dbReference>
<dbReference type="STRING" id="63057.A0A2P5F9Z3"/>
<dbReference type="InterPro" id="IPR051339">
    <property type="entry name" value="DnaJ_subfamily_B"/>
</dbReference>
<dbReference type="Gene3D" id="2.60.260.20">
    <property type="entry name" value="Urease metallochaperone UreE, N-terminal domain"/>
    <property type="match status" value="2"/>
</dbReference>
<dbReference type="PANTHER" id="PTHR24078:SF574">
    <property type="entry name" value="CHAPERONE DNAJ C-TERMINAL DOMAIN-CONTAINING PROTEIN"/>
    <property type="match status" value="1"/>
</dbReference>
<feature type="compositionally biased region" description="Low complexity" evidence="2">
    <location>
        <begin position="68"/>
        <end position="79"/>
    </location>
</feature>
<evidence type="ECO:0000313" key="4">
    <source>
        <dbReference type="EMBL" id="PON94609.1"/>
    </source>
</evidence>
<dbReference type="EMBL" id="JXTC01000050">
    <property type="protein sequence ID" value="PON94609.1"/>
    <property type="molecule type" value="Genomic_DNA"/>
</dbReference>
<dbReference type="InParanoid" id="A0A2P5F9Z3"/>
<evidence type="ECO:0000256" key="1">
    <source>
        <dbReference type="ARBA" id="ARBA00023186"/>
    </source>
</evidence>
<proteinExistence type="predicted"/>